<reference evidence="4 5" key="1">
    <citation type="submission" date="2022-03" db="EMBL/GenBank/DDBJ databases">
        <authorList>
            <person name="Nunn A."/>
            <person name="Chopra R."/>
            <person name="Nunn A."/>
            <person name="Contreras Garrido A."/>
        </authorList>
    </citation>
    <scope>NUCLEOTIDE SEQUENCE [LARGE SCALE GENOMIC DNA]</scope>
</reference>
<dbReference type="Pfam" id="PF01535">
    <property type="entry name" value="PPR"/>
    <property type="match status" value="2"/>
</dbReference>
<dbReference type="AlphaFoldDB" id="A0AAU9RFS4"/>
<evidence type="ECO:0000256" key="3">
    <source>
        <dbReference type="PROSITE-ProRule" id="PRU00708"/>
    </source>
</evidence>
<keyword evidence="5" id="KW-1185">Reference proteome</keyword>
<dbReference type="Pfam" id="PF13041">
    <property type="entry name" value="PPR_2"/>
    <property type="match status" value="4"/>
</dbReference>
<keyword evidence="2" id="KW-0677">Repeat</keyword>
<dbReference type="NCBIfam" id="TIGR00756">
    <property type="entry name" value="PPR"/>
    <property type="match status" value="5"/>
</dbReference>
<dbReference type="PANTHER" id="PTHR46128:SF358">
    <property type="entry name" value="TETRATRICOPEPTIDE REPEAT (TPR)-LIKE SUPERFAMILY PROTEIN"/>
    <property type="match status" value="1"/>
</dbReference>
<dbReference type="Gene3D" id="1.25.40.10">
    <property type="entry name" value="Tetratricopeptide repeat domain"/>
    <property type="match status" value="5"/>
</dbReference>
<dbReference type="SUPFAM" id="SSF48452">
    <property type="entry name" value="TPR-like"/>
    <property type="match status" value="1"/>
</dbReference>
<name>A0AAU9RFS4_THLAR</name>
<dbReference type="Proteomes" id="UP000836841">
    <property type="component" value="Chromosome 1"/>
</dbReference>
<evidence type="ECO:0000313" key="4">
    <source>
        <dbReference type="EMBL" id="CAH2037295.1"/>
    </source>
</evidence>
<comment type="similarity">
    <text evidence="1">Belongs to the PPR family. P subfamily.</text>
</comment>
<dbReference type="InterPro" id="IPR050872">
    <property type="entry name" value="PPR_P_subfamily"/>
</dbReference>
<accession>A0AAU9RFS4</accession>
<feature type="repeat" description="PPR" evidence="3">
    <location>
        <begin position="389"/>
        <end position="423"/>
    </location>
</feature>
<protein>
    <recommendedName>
        <fullName evidence="6">Pentatricopeptide repeat-containing protein</fullName>
    </recommendedName>
</protein>
<dbReference type="InterPro" id="IPR002885">
    <property type="entry name" value="PPR_rpt"/>
</dbReference>
<dbReference type="PROSITE" id="PS51375">
    <property type="entry name" value="PPR"/>
    <property type="match status" value="6"/>
</dbReference>
<evidence type="ECO:0000313" key="5">
    <source>
        <dbReference type="Proteomes" id="UP000836841"/>
    </source>
</evidence>
<dbReference type="EMBL" id="OU466857">
    <property type="protein sequence ID" value="CAH2037295.1"/>
    <property type="molecule type" value="Genomic_DNA"/>
</dbReference>
<feature type="repeat" description="PPR" evidence="3">
    <location>
        <begin position="495"/>
        <end position="529"/>
    </location>
</feature>
<feature type="repeat" description="PPR" evidence="3">
    <location>
        <begin position="530"/>
        <end position="564"/>
    </location>
</feature>
<organism evidence="4 5">
    <name type="scientific">Thlaspi arvense</name>
    <name type="common">Field penny-cress</name>
    <dbReference type="NCBI Taxonomy" id="13288"/>
    <lineage>
        <taxon>Eukaryota</taxon>
        <taxon>Viridiplantae</taxon>
        <taxon>Streptophyta</taxon>
        <taxon>Embryophyta</taxon>
        <taxon>Tracheophyta</taxon>
        <taxon>Spermatophyta</taxon>
        <taxon>Magnoliopsida</taxon>
        <taxon>eudicotyledons</taxon>
        <taxon>Gunneridae</taxon>
        <taxon>Pentapetalae</taxon>
        <taxon>rosids</taxon>
        <taxon>malvids</taxon>
        <taxon>Brassicales</taxon>
        <taxon>Brassicaceae</taxon>
        <taxon>Thlaspideae</taxon>
        <taxon>Thlaspi</taxon>
    </lineage>
</organism>
<feature type="repeat" description="PPR" evidence="3">
    <location>
        <begin position="287"/>
        <end position="321"/>
    </location>
</feature>
<sequence length="611" mass="69488">MLWRCSWVKQRRKILNALSFSSIDGQFSPKARETGEFSRRVALKPLTHDDVYSRLRESPSDLKTLSFFFWCAKQNNYFHDDRAFDHMVGVVEKLARRYKSVDRVVEELRLSGCAIKPRVLLLLLEIFWRGHLYDKAIEVYKGMSSFGYVPNTRAMNMMMDVLFKYDLVDRALEVFEGIRVRNFFSFDIALSHLCSRRDSVKVKIVLKMMIREGFYPNSERFGQILGVFCRTGCVAQGFQVVALMVCSGVSVSVNVWSMLVSGFFRSGEPQKAVDLFNKMIQIGCSPNLVTYTSLLKGFMDLGMVDEAFSVLSRVQSKGLAPDIVLCNVMIHTFTRLGRFQEARNVFTSLKKRKLVADRYTFASVVSSVCLSREFDLLPSFADGIGTELDLVTGNSLINCFSKSGHGSYALKVFCNMSNKDLALDCYTYTGFLTALCLGGAPARDAVGIYEKIIRKKIRLDAHFHTAMIDGLVEVGEYNTALRLFNRCILEKYPLDVVSYTVAIKGLVRAKRIDEACSVLSKMREAGVMPNRRTYRTIISGLCEEKEKDKVKKILWECIEEGVELDPNTKFKVLCLLSRYHRDVSEFRSVFEKWTYNFDVSGSCDELSVSSG</sequence>
<dbReference type="InterPro" id="IPR011990">
    <property type="entry name" value="TPR-like_helical_dom_sf"/>
</dbReference>
<feature type="repeat" description="PPR" evidence="3">
    <location>
        <begin position="322"/>
        <end position="356"/>
    </location>
</feature>
<feature type="repeat" description="PPR" evidence="3">
    <location>
        <begin position="252"/>
        <end position="286"/>
    </location>
</feature>
<dbReference type="PANTHER" id="PTHR46128">
    <property type="entry name" value="MITOCHONDRIAL GROUP I INTRON SPLICING FACTOR CCM1"/>
    <property type="match status" value="1"/>
</dbReference>
<proteinExistence type="inferred from homology"/>
<evidence type="ECO:0000256" key="2">
    <source>
        <dbReference type="ARBA" id="ARBA00022737"/>
    </source>
</evidence>
<gene>
    <name evidence="4" type="ORF">TAV2_LOCUS13</name>
</gene>
<evidence type="ECO:0000256" key="1">
    <source>
        <dbReference type="ARBA" id="ARBA00007626"/>
    </source>
</evidence>
<evidence type="ECO:0008006" key="6">
    <source>
        <dbReference type="Google" id="ProtNLM"/>
    </source>
</evidence>